<proteinExistence type="predicted"/>
<name>A0AAV7N2Z4_PLEWA</name>
<protein>
    <submittedName>
        <fullName evidence="2">Uncharacterized protein</fullName>
    </submittedName>
</protein>
<comment type="caution">
    <text evidence="2">The sequence shown here is derived from an EMBL/GenBank/DDBJ whole genome shotgun (WGS) entry which is preliminary data.</text>
</comment>
<evidence type="ECO:0000313" key="3">
    <source>
        <dbReference type="Proteomes" id="UP001066276"/>
    </source>
</evidence>
<keyword evidence="3" id="KW-1185">Reference proteome</keyword>
<accession>A0AAV7N2Z4</accession>
<reference evidence="2" key="1">
    <citation type="journal article" date="2022" name="bioRxiv">
        <title>Sequencing and chromosome-scale assembly of the giantPleurodeles waltlgenome.</title>
        <authorList>
            <person name="Brown T."/>
            <person name="Elewa A."/>
            <person name="Iarovenko S."/>
            <person name="Subramanian E."/>
            <person name="Araus A.J."/>
            <person name="Petzold A."/>
            <person name="Susuki M."/>
            <person name="Suzuki K.-i.T."/>
            <person name="Hayashi T."/>
            <person name="Toyoda A."/>
            <person name="Oliveira C."/>
            <person name="Osipova E."/>
            <person name="Leigh N.D."/>
            <person name="Simon A."/>
            <person name="Yun M.H."/>
        </authorList>
    </citation>
    <scope>NUCLEOTIDE SEQUENCE</scope>
    <source>
        <strain evidence="2">20211129_DDA</strain>
        <tissue evidence="2">Liver</tissue>
    </source>
</reference>
<feature type="compositionally biased region" description="Basic and acidic residues" evidence="1">
    <location>
        <begin position="78"/>
        <end position="94"/>
    </location>
</feature>
<organism evidence="2 3">
    <name type="scientific">Pleurodeles waltl</name>
    <name type="common">Iberian ribbed newt</name>
    <dbReference type="NCBI Taxonomy" id="8319"/>
    <lineage>
        <taxon>Eukaryota</taxon>
        <taxon>Metazoa</taxon>
        <taxon>Chordata</taxon>
        <taxon>Craniata</taxon>
        <taxon>Vertebrata</taxon>
        <taxon>Euteleostomi</taxon>
        <taxon>Amphibia</taxon>
        <taxon>Batrachia</taxon>
        <taxon>Caudata</taxon>
        <taxon>Salamandroidea</taxon>
        <taxon>Salamandridae</taxon>
        <taxon>Pleurodelinae</taxon>
        <taxon>Pleurodeles</taxon>
    </lineage>
</organism>
<evidence type="ECO:0000256" key="1">
    <source>
        <dbReference type="SAM" id="MobiDB-lite"/>
    </source>
</evidence>
<dbReference type="EMBL" id="JANPWB010000013">
    <property type="protein sequence ID" value="KAJ1107578.1"/>
    <property type="molecule type" value="Genomic_DNA"/>
</dbReference>
<dbReference type="AlphaFoldDB" id="A0AAV7N2Z4"/>
<sequence>MEVEAKVLEAVAHLRQVGRMDLLKDGALAPGHLARRPSAGVAAAVAACSPPRVAGAAKVRGASRGGGAKGVFGNGRLAGRERGRGSQRASREVGHGIPRRSWKPARNGKAGPQEAAWRKGDRNEGVRALEASAAGKPEGGKAGARQARAAVSSEVRKAGGAMGGPGTFSNSMGLSISGRRGKGGAPRVEEARVLDLGARRGEGEKWVSVEKEKRVNRRAGEADLLCYWDVKGGLGWNGICRLAREVTDKELQRSTIARSPVIPGSGF</sequence>
<feature type="region of interest" description="Disordered" evidence="1">
    <location>
        <begin position="70"/>
        <end position="123"/>
    </location>
</feature>
<dbReference type="Proteomes" id="UP001066276">
    <property type="component" value="Chromosome 9"/>
</dbReference>
<evidence type="ECO:0000313" key="2">
    <source>
        <dbReference type="EMBL" id="KAJ1107578.1"/>
    </source>
</evidence>
<gene>
    <name evidence="2" type="ORF">NDU88_004968</name>
</gene>